<reference evidence="8" key="1">
    <citation type="journal article" date="2014" name="PLoS ONE">
        <title>Genome-wide analysis of the MADS-box gene family in Brachypodium distachyon.</title>
        <authorList>
            <person name="Wei B."/>
            <person name="Zhang R.Z."/>
            <person name="Guo J.J."/>
            <person name="Liu D.M."/>
            <person name="Li A.L."/>
            <person name="Fan R.C."/>
            <person name="Mao L."/>
            <person name="Zhang X.Q."/>
        </authorList>
    </citation>
    <scope>NUCLEOTIDE SEQUENCE</scope>
</reference>
<dbReference type="OMA" id="TFTANTK"/>
<evidence type="ECO:0000256" key="3">
    <source>
        <dbReference type="ARBA" id="ARBA00023125"/>
    </source>
</evidence>
<dbReference type="GO" id="GO:0005634">
    <property type="term" value="C:nucleus"/>
    <property type="evidence" value="ECO:0007669"/>
    <property type="project" value="UniProtKB-SubCell"/>
</dbReference>
<comment type="subcellular location">
    <subcellularLocation>
        <location evidence="1">Nucleus</location>
    </subcellularLocation>
</comment>
<dbReference type="GeneID" id="100846553"/>
<evidence type="ECO:0000256" key="6">
    <source>
        <dbReference type="SAM" id="Coils"/>
    </source>
</evidence>
<organism evidence="8">
    <name type="scientific">Brachypodium distachyon</name>
    <name type="common">Purple false brome</name>
    <name type="synonym">Trachynia distachya</name>
    <dbReference type="NCBI Taxonomy" id="15368"/>
    <lineage>
        <taxon>Eukaryota</taxon>
        <taxon>Viridiplantae</taxon>
        <taxon>Streptophyta</taxon>
        <taxon>Embryophyta</taxon>
        <taxon>Tracheophyta</taxon>
        <taxon>Spermatophyta</taxon>
        <taxon>Magnoliopsida</taxon>
        <taxon>Liliopsida</taxon>
        <taxon>Poales</taxon>
        <taxon>Poaceae</taxon>
        <taxon>BOP clade</taxon>
        <taxon>Pooideae</taxon>
        <taxon>Stipodae</taxon>
        <taxon>Brachypodieae</taxon>
        <taxon>Brachypodium</taxon>
    </lineage>
</organism>
<keyword evidence="3" id="KW-0238">DNA-binding</keyword>
<evidence type="ECO:0000256" key="2">
    <source>
        <dbReference type="ARBA" id="ARBA00023015"/>
    </source>
</evidence>
<dbReference type="eggNOG" id="KOG0014">
    <property type="taxonomic scope" value="Eukaryota"/>
</dbReference>
<dbReference type="HOGENOM" id="CLU_053053_5_0_1"/>
<dbReference type="OrthoDB" id="1390705at2759"/>
<evidence type="ECO:0000256" key="4">
    <source>
        <dbReference type="ARBA" id="ARBA00023163"/>
    </source>
</evidence>
<dbReference type="GO" id="GO:0003677">
    <property type="term" value="F:DNA binding"/>
    <property type="evidence" value="ECO:0007669"/>
    <property type="project" value="UniProtKB-KW"/>
</dbReference>
<dbReference type="SUPFAM" id="SSF55455">
    <property type="entry name" value="SRF-like"/>
    <property type="match status" value="1"/>
</dbReference>
<dbReference type="PROSITE" id="PS50066">
    <property type="entry name" value="MADS_BOX_2"/>
    <property type="match status" value="1"/>
</dbReference>
<keyword evidence="5" id="KW-0539">Nucleus</keyword>
<dbReference type="InterPro" id="IPR002100">
    <property type="entry name" value="TF_MADSbox"/>
</dbReference>
<dbReference type="PRINTS" id="PR00404">
    <property type="entry name" value="MADSDOMAIN"/>
</dbReference>
<evidence type="ECO:0000313" key="8">
    <source>
        <dbReference type="EMBL" id="AIG21852.1"/>
    </source>
</evidence>
<dbReference type="Gene3D" id="3.40.1810.10">
    <property type="entry name" value="Transcription factor, MADS-box"/>
    <property type="match status" value="1"/>
</dbReference>
<dbReference type="FunFam" id="3.40.1810.10:FF:000006">
    <property type="entry name" value="Agamous-like MADS-box protein AGL62"/>
    <property type="match status" value="1"/>
</dbReference>
<dbReference type="InterPro" id="IPR036879">
    <property type="entry name" value="TF_MADSbox_sf"/>
</dbReference>
<dbReference type="PANTHER" id="PTHR11945:SF629">
    <property type="entry name" value="OS02G0164450 PROTEIN"/>
    <property type="match status" value="1"/>
</dbReference>
<accession>I1GRW8</accession>
<dbReference type="KEGG" id="bdi:100846553"/>
<sequence length="283" mass="30315">MAPRRMPSMCRRKIAIKRIESEEDRQVCFSKRQIGLFKKVTELSVLCGMQVAVVVFSPAGNALSLGHPSVDSVVDRLLATFTANTKAAPGGSGGSSTAPAGFGVGSVPLSVAAAMEAMAATVRMELGTKGEKTLLELNKVYGELRAMMEKEKLRKERAEEEIKKQLAEGRSPAAAWLDADLATLSESDLVEFQAALMEMKDVVQLHPDEVLREARTAATTRIMMQLDLMGQLPPPPPGMGHLPPPPLGMGQLPPPPRMGFPETMDLPPPDFGPGGGFFSPPPC</sequence>
<dbReference type="Pfam" id="PF00319">
    <property type="entry name" value="SRF-TF"/>
    <property type="match status" value="1"/>
</dbReference>
<keyword evidence="2" id="KW-0805">Transcription regulation</keyword>
<dbReference type="PANTHER" id="PTHR11945">
    <property type="entry name" value="MADS BOX PROTEIN"/>
    <property type="match status" value="1"/>
</dbReference>
<keyword evidence="4" id="KW-0804">Transcription</keyword>
<dbReference type="EMBL" id="KF469338">
    <property type="protein sequence ID" value="AIG21852.1"/>
    <property type="molecule type" value="mRNA"/>
</dbReference>
<evidence type="ECO:0000259" key="7">
    <source>
        <dbReference type="PROSITE" id="PS50066"/>
    </source>
</evidence>
<dbReference type="GO" id="GO:0046983">
    <property type="term" value="F:protein dimerization activity"/>
    <property type="evidence" value="ECO:0007669"/>
    <property type="project" value="InterPro"/>
</dbReference>
<dbReference type="SMART" id="SM00432">
    <property type="entry name" value="MADS"/>
    <property type="match status" value="1"/>
</dbReference>
<dbReference type="AlphaFoldDB" id="I1GRW8"/>
<evidence type="ECO:0000256" key="5">
    <source>
        <dbReference type="ARBA" id="ARBA00023242"/>
    </source>
</evidence>
<feature type="domain" description="MADS-box" evidence="7">
    <location>
        <begin position="9"/>
        <end position="69"/>
    </location>
</feature>
<evidence type="ECO:0000256" key="1">
    <source>
        <dbReference type="ARBA" id="ARBA00004123"/>
    </source>
</evidence>
<protein>
    <submittedName>
        <fullName evidence="8">MADS-box transcription factor 44</fullName>
    </submittedName>
</protein>
<keyword evidence="6" id="KW-0175">Coiled coil</keyword>
<feature type="coiled-coil region" evidence="6">
    <location>
        <begin position="141"/>
        <end position="170"/>
    </location>
</feature>
<dbReference type="RefSeq" id="XP_010234954.1">
    <property type="nucleotide sequence ID" value="XM_010236652.1"/>
</dbReference>
<name>I1GRW8_BRADI</name>
<proteinExistence type="evidence at transcript level"/>